<evidence type="ECO:0000313" key="4">
    <source>
        <dbReference type="Proteomes" id="UP000000391"/>
    </source>
</evidence>
<dbReference type="Proteomes" id="UP000000391">
    <property type="component" value="Chromosome"/>
</dbReference>
<dbReference type="Pfam" id="PF07282">
    <property type="entry name" value="Cas12f1-like_TNB"/>
    <property type="match status" value="1"/>
</dbReference>
<feature type="domain" description="Cas12f1-like TNB" evidence="2">
    <location>
        <begin position="244"/>
        <end position="307"/>
    </location>
</feature>
<dbReference type="GeneID" id="9345703"/>
<evidence type="ECO:0000256" key="1">
    <source>
        <dbReference type="ARBA" id="ARBA00023125"/>
    </source>
</evidence>
<dbReference type="AlphaFoldDB" id="D7E602"/>
<dbReference type="GO" id="GO:0003677">
    <property type="term" value="F:DNA binding"/>
    <property type="evidence" value="ECO:0007669"/>
    <property type="project" value="UniProtKB-KW"/>
</dbReference>
<name>D7E602_METEZ</name>
<dbReference type="NCBIfam" id="NF040570">
    <property type="entry name" value="guided_TnpB"/>
    <property type="match status" value="1"/>
</dbReference>
<dbReference type="OrthoDB" id="33505at2157"/>
<proteinExistence type="predicted"/>
<dbReference type="RefSeq" id="WP_013193592.1">
    <property type="nucleotide sequence ID" value="NC_014253.1"/>
</dbReference>
<dbReference type="InterPro" id="IPR010095">
    <property type="entry name" value="Cas12f1-like_TNB"/>
</dbReference>
<evidence type="ECO:0000259" key="2">
    <source>
        <dbReference type="Pfam" id="PF07282"/>
    </source>
</evidence>
<dbReference type="HOGENOM" id="CLU_032903_3_0_2"/>
<evidence type="ECO:0000313" key="3">
    <source>
        <dbReference type="EMBL" id="ADI73024.1"/>
    </source>
</evidence>
<dbReference type="EMBL" id="CP002069">
    <property type="protein sequence ID" value="ADI73024.1"/>
    <property type="molecule type" value="Genomic_DNA"/>
</dbReference>
<protein>
    <submittedName>
        <fullName evidence="3">Transposase, IS605 OrfB family</fullName>
    </submittedName>
</protein>
<keyword evidence="4" id="KW-1185">Reference proteome</keyword>
<reference evidence="3 4" key="1">
    <citation type="submission" date="2010-06" db="EMBL/GenBank/DDBJ databases">
        <title>Complete sequence chromosome of Methanohalobium evestigatum Z-7303.</title>
        <authorList>
            <consortium name="US DOE Joint Genome Institute"/>
            <person name="Lucas S."/>
            <person name="Copeland A."/>
            <person name="Lapidus A."/>
            <person name="Cheng J.-F."/>
            <person name="Bruce D."/>
            <person name="Goodwin L."/>
            <person name="Pitluck S."/>
            <person name="Saunders E."/>
            <person name="Detter J.C."/>
            <person name="Han C."/>
            <person name="Tapia R."/>
            <person name="Land M."/>
            <person name="Hauser L."/>
            <person name="Kyrpides N."/>
            <person name="Mikhailova N."/>
            <person name="Sieprawska-Lupa M."/>
            <person name="Whitman W.B."/>
            <person name="Anderson I."/>
            <person name="Woyke T."/>
        </authorList>
    </citation>
    <scope>NUCLEOTIDE SEQUENCE [LARGE SCALE GENOMIC DNA]</scope>
    <source>
        <strain evidence="4">ATCC BAA-1072 / DSM 3721 / NBRC 107634 / OCM 161 / Z-7303</strain>
    </source>
</reference>
<accession>D7E602</accession>
<gene>
    <name evidence="3" type="ordered locus">Metev_0092</name>
</gene>
<dbReference type="InterPro" id="IPR051399">
    <property type="entry name" value="RNA-guided_DNA_endo/Transpos"/>
</dbReference>
<dbReference type="NCBIfam" id="TIGR01766">
    <property type="entry name" value="IS200/IS605 family accessory protein TnpB-like domain"/>
    <property type="match status" value="1"/>
</dbReference>
<dbReference type="PANTHER" id="PTHR30405:SF11">
    <property type="entry name" value="RNA-GUIDED DNA ENDONUCLEASE RV2885C-RELATED"/>
    <property type="match status" value="1"/>
</dbReference>
<sequence>MILTYKIKHDQDFSDELAKAKQVAEYGIKYRTRSSKDVKHIGLKSAISNQILKKYANDKSAKKVTNVKLTIPNQGITLKKKERKIRITPLNLTLKYHFPDNFEKINQIEVGEKYVYVSVTVPEREQIEPENYLGVDLNTTGHIAVMSNPKTGKIWKLGKKAQHIHLKYKNDRRKLQVKGKYKKVKQVNDRESRIVRDLNHKISSKIVETAAANNCGIRMENLEGIRDSAKCKKSFKYSLHSWSFYQLQFMLEYKARLLGVKIEFVEPEYTSQDCSRCGYLGIRNGEAFKCPHCGHVDHADANAAFNIAMRSGDQCGADRDASYGSTGAPQVATV</sequence>
<dbReference type="KEGG" id="mev:Metev_0092"/>
<dbReference type="PANTHER" id="PTHR30405">
    <property type="entry name" value="TRANSPOSASE"/>
    <property type="match status" value="1"/>
</dbReference>
<keyword evidence="1" id="KW-0238">DNA-binding</keyword>
<organism evidence="3 4">
    <name type="scientific">Methanohalobium evestigatum (strain ATCC BAA-1072 / DSM 3721 / NBRC 107634 / OCM 161 / Z-7303)</name>
    <dbReference type="NCBI Taxonomy" id="644295"/>
    <lineage>
        <taxon>Archaea</taxon>
        <taxon>Methanobacteriati</taxon>
        <taxon>Methanobacteriota</taxon>
        <taxon>Stenosarchaea group</taxon>
        <taxon>Methanomicrobia</taxon>
        <taxon>Methanosarcinales</taxon>
        <taxon>Methanosarcinaceae</taxon>
        <taxon>Methanohalobium</taxon>
    </lineage>
</organism>